<evidence type="ECO:0000256" key="1">
    <source>
        <dbReference type="ARBA" id="ARBA00022741"/>
    </source>
</evidence>
<keyword evidence="2" id="KW-0067">ATP-binding</keyword>
<comment type="caution">
    <text evidence="3">The sequence shown here is derived from an EMBL/GenBank/DDBJ whole genome shotgun (WGS) entry which is preliminary data.</text>
</comment>
<evidence type="ECO:0008006" key="4">
    <source>
        <dbReference type="Google" id="ProtNLM"/>
    </source>
</evidence>
<organism evidence="3">
    <name type="scientific">marine sediment metagenome</name>
    <dbReference type="NCBI Taxonomy" id="412755"/>
    <lineage>
        <taxon>unclassified sequences</taxon>
        <taxon>metagenomes</taxon>
        <taxon>ecological metagenomes</taxon>
    </lineage>
</organism>
<dbReference type="InterPro" id="IPR011990">
    <property type="entry name" value="TPR-like_helical_dom_sf"/>
</dbReference>
<evidence type="ECO:0000313" key="3">
    <source>
        <dbReference type="EMBL" id="GAF96957.1"/>
    </source>
</evidence>
<dbReference type="EMBL" id="BARS01018666">
    <property type="protein sequence ID" value="GAF96957.1"/>
    <property type="molecule type" value="Genomic_DNA"/>
</dbReference>
<dbReference type="GO" id="GO:0004016">
    <property type="term" value="F:adenylate cyclase activity"/>
    <property type="evidence" value="ECO:0007669"/>
    <property type="project" value="TreeGrafter"/>
</dbReference>
<dbReference type="PANTHER" id="PTHR16305">
    <property type="entry name" value="TESTICULAR SOLUBLE ADENYLYL CYCLASE"/>
    <property type="match status" value="1"/>
</dbReference>
<gene>
    <name evidence="3" type="ORF">S01H1_30342</name>
</gene>
<feature type="non-terminal residue" evidence="3">
    <location>
        <position position="1"/>
    </location>
</feature>
<feature type="non-terminal residue" evidence="3">
    <location>
        <position position="275"/>
    </location>
</feature>
<protein>
    <recommendedName>
        <fullName evidence="4">MalT-like TPR region domain-containing protein</fullName>
    </recommendedName>
</protein>
<dbReference type="PANTHER" id="PTHR16305:SF28">
    <property type="entry name" value="GUANYLATE CYCLASE DOMAIN-CONTAINING PROTEIN"/>
    <property type="match status" value="1"/>
</dbReference>
<proteinExistence type="predicted"/>
<dbReference type="SUPFAM" id="SSF48452">
    <property type="entry name" value="TPR-like"/>
    <property type="match status" value="1"/>
</dbReference>
<dbReference type="AlphaFoldDB" id="X0U9E5"/>
<dbReference type="GO" id="GO:0005737">
    <property type="term" value="C:cytoplasm"/>
    <property type="evidence" value="ECO:0007669"/>
    <property type="project" value="TreeGrafter"/>
</dbReference>
<reference evidence="3" key="1">
    <citation type="journal article" date="2014" name="Front. Microbiol.">
        <title>High frequency of phylogenetically diverse reductive dehalogenase-homologous genes in deep subseafloor sedimentary metagenomes.</title>
        <authorList>
            <person name="Kawai M."/>
            <person name="Futagami T."/>
            <person name="Toyoda A."/>
            <person name="Takaki Y."/>
            <person name="Nishi S."/>
            <person name="Hori S."/>
            <person name="Arai W."/>
            <person name="Tsubouchi T."/>
            <person name="Morono Y."/>
            <person name="Uchiyama I."/>
            <person name="Ito T."/>
            <person name="Fujiyama A."/>
            <person name="Inagaki F."/>
            <person name="Takami H."/>
        </authorList>
    </citation>
    <scope>NUCLEOTIDE SEQUENCE</scope>
    <source>
        <strain evidence="3">Expedition CK06-06</strain>
    </source>
</reference>
<dbReference type="GO" id="GO:0005524">
    <property type="term" value="F:ATP binding"/>
    <property type="evidence" value="ECO:0007669"/>
    <property type="project" value="UniProtKB-KW"/>
</dbReference>
<keyword evidence="1" id="KW-0547">Nucleotide-binding</keyword>
<evidence type="ECO:0000256" key="2">
    <source>
        <dbReference type="ARBA" id="ARBA00022840"/>
    </source>
</evidence>
<dbReference type="Gene3D" id="1.25.40.10">
    <property type="entry name" value="Tetratricopeptide repeat domain"/>
    <property type="match status" value="1"/>
</dbReference>
<name>X0U9E5_9ZZZZ</name>
<accession>X0U9E5</accession>
<sequence length="275" mass="31212">SLTQEVAYDSLLFKRRQEIHERIGQAIEELYSDRLEEFYEVLAHHYSRSENPEKAYQYMKLSGAKAALRYATWEAFRFYKEAINVLTQLPETEENKRKGMEVRLLAAEPMGLLGYPEDSLQILEKGESLAKELGDECSLARFYSNIGLRHLLHGDVPQGTAYAENAFEVAERILDIDMVVRTGMNLCPIYMVGAQYSKGAEVARRVTALLEKTQNQHYYIGGVVMVYPCLLSFCGHAMGALGDFAEGKAFCEKALRFAREINNLVAIVYAEYNFG</sequence>